<evidence type="ECO:0000313" key="3">
    <source>
        <dbReference type="EMBL" id="OXV10985.1"/>
    </source>
</evidence>
<dbReference type="FunFam" id="1.20.5.170:FF:000114">
    <property type="entry name" value="Tropomyosin"/>
    <property type="match status" value="1"/>
</dbReference>
<dbReference type="GO" id="GO:0044396">
    <property type="term" value="P:actin cortical patch organization"/>
    <property type="evidence" value="ECO:0007669"/>
    <property type="project" value="EnsemblFungi"/>
</dbReference>
<proteinExistence type="predicted"/>
<dbReference type="GO" id="GO:1990819">
    <property type="term" value="C:mating projection actin fusion focus"/>
    <property type="evidence" value="ECO:0007669"/>
    <property type="project" value="EnsemblFungi"/>
</dbReference>
<dbReference type="GO" id="GO:0003786">
    <property type="term" value="F:actin lateral binding"/>
    <property type="evidence" value="ECO:0007669"/>
    <property type="project" value="EnsemblFungi"/>
</dbReference>
<dbReference type="GO" id="GO:0030479">
    <property type="term" value="C:actin cortical patch"/>
    <property type="evidence" value="ECO:0007669"/>
    <property type="project" value="EnsemblFungi"/>
</dbReference>
<keyword evidence="4" id="KW-1185">Reference proteome</keyword>
<sequence>MAVQIKARMDALRTELDESKEKGAELNEKVKVLQQENLAKEQEIRSLTHRNQLLEGEIEKMGGSLKEAKDAAQVSRQNDTHNEALQRRLQLLEEEAEEADKTMRETVEKLRQTDVKAGHYERKVQALEASRDQWETKYEEMTKKHTDLQNEMHDLEVSISNI</sequence>
<dbReference type="GO" id="GO:0005884">
    <property type="term" value="C:actin filament"/>
    <property type="evidence" value="ECO:0007669"/>
    <property type="project" value="EnsemblFungi"/>
</dbReference>
<dbReference type="Gene3D" id="1.10.287.1490">
    <property type="match status" value="1"/>
</dbReference>
<dbReference type="Proteomes" id="UP000243515">
    <property type="component" value="Unassembled WGS sequence"/>
</dbReference>
<evidence type="ECO:0000313" key="4">
    <source>
        <dbReference type="Proteomes" id="UP000243515"/>
    </source>
</evidence>
<dbReference type="EMBL" id="NPHW01002660">
    <property type="protein sequence ID" value="OXV10985.1"/>
    <property type="molecule type" value="Genomic_DNA"/>
</dbReference>
<evidence type="ECO:0000256" key="2">
    <source>
        <dbReference type="SAM" id="Coils"/>
    </source>
</evidence>
<evidence type="ECO:0000256" key="1">
    <source>
        <dbReference type="ARBA" id="ARBA00023054"/>
    </source>
</evidence>
<dbReference type="GO" id="GO:0032220">
    <property type="term" value="P:plasma membrane fusion involved in cytogamy"/>
    <property type="evidence" value="ECO:0007669"/>
    <property type="project" value="EnsemblFungi"/>
</dbReference>
<evidence type="ECO:0008006" key="5">
    <source>
        <dbReference type="Google" id="ProtNLM"/>
    </source>
</evidence>
<dbReference type="Pfam" id="PF00261">
    <property type="entry name" value="Tropomyosin"/>
    <property type="match status" value="1"/>
</dbReference>
<dbReference type="AlphaFoldDB" id="A0A232M3K1"/>
<keyword evidence="1 2" id="KW-0175">Coiled coil</keyword>
<protein>
    <recommendedName>
        <fullName evidence="5">Tropomyosin</fullName>
    </recommendedName>
</protein>
<name>A0A232M3K1_9EURO</name>
<reference evidence="3 4" key="1">
    <citation type="journal article" date="2015" name="Environ. Microbiol.">
        <title>Metagenome sequence of Elaphomyces granulatus from sporocarp tissue reveals Ascomycota ectomycorrhizal fingerprints of genome expansion and a Proteobacteria-rich microbiome.</title>
        <authorList>
            <person name="Quandt C.A."/>
            <person name="Kohler A."/>
            <person name="Hesse C.N."/>
            <person name="Sharpton T.J."/>
            <person name="Martin F."/>
            <person name="Spatafora J.W."/>
        </authorList>
    </citation>
    <scope>NUCLEOTIDE SEQUENCE [LARGE SCALE GENOMIC DNA]</scope>
    <source>
        <strain evidence="3 4">OSC145934</strain>
    </source>
</reference>
<dbReference type="GO" id="GO:0070648">
    <property type="term" value="C:formin-nucleated actin cable"/>
    <property type="evidence" value="ECO:0007669"/>
    <property type="project" value="EnsemblFungi"/>
</dbReference>
<dbReference type="SUPFAM" id="SSF57997">
    <property type="entry name" value="Tropomyosin"/>
    <property type="match status" value="1"/>
</dbReference>
<dbReference type="InterPro" id="IPR000533">
    <property type="entry name" value="Tropomyosin"/>
</dbReference>
<dbReference type="GO" id="GO:1902404">
    <property type="term" value="P:mitotic actomyosin contractile ring contraction"/>
    <property type="evidence" value="ECO:0007669"/>
    <property type="project" value="EnsemblFungi"/>
</dbReference>
<dbReference type="GO" id="GO:0110085">
    <property type="term" value="C:mitotic actomyosin contractile ring"/>
    <property type="evidence" value="ECO:0007669"/>
    <property type="project" value="EnsemblFungi"/>
</dbReference>
<feature type="coiled-coil region" evidence="2">
    <location>
        <begin position="2"/>
        <end position="158"/>
    </location>
</feature>
<comment type="caution">
    <text evidence="3">The sequence shown here is derived from an EMBL/GenBank/DDBJ whole genome shotgun (WGS) entry which is preliminary data.</text>
</comment>
<accession>A0A232M3K1</accession>
<dbReference type="OrthoDB" id="128924at2759"/>
<gene>
    <name evidence="3" type="ORF">Egran_01248</name>
</gene>
<organism evidence="3 4">
    <name type="scientific">Elaphomyces granulatus</name>
    <dbReference type="NCBI Taxonomy" id="519963"/>
    <lineage>
        <taxon>Eukaryota</taxon>
        <taxon>Fungi</taxon>
        <taxon>Dikarya</taxon>
        <taxon>Ascomycota</taxon>
        <taxon>Pezizomycotina</taxon>
        <taxon>Eurotiomycetes</taxon>
        <taxon>Eurotiomycetidae</taxon>
        <taxon>Eurotiales</taxon>
        <taxon>Elaphomycetaceae</taxon>
        <taxon>Elaphomyces</taxon>
    </lineage>
</organism>